<feature type="compositionally biased region" description="Low complexity" evidence="4">
    <location>
        <begin position="944"/>
        <end position="958"/>
    </location>
</feature>
<keyword evidence="1" id="KW-0732">Signal</keyword>
<proteinExistence type="predicted"/>
<dbReference type="PANTHER" id="PTHR45080">
    <property type="entry name" value="CONTACTIN 5"/>
    <property type="match status" value="1"/>
</dbReference>
<feature type="compositionally biased region" description="Basic and acidic residues" evidence="4">
    <location>
        <begin position="959"/>
        <end position="1003"/>
    </location>
</feature>
<evidence type="ECO:0000256" key="3">
    <source>
        <dbReference type="ARBA" id="ARBA00023319"/>
    </source>
</evidence>
<dbReference type="SMART" id="SM00409">
    <property type="entry name" value="IG"/>
    <property type="match status" value="6"/>
</dbReference>
<evidence type="ECO:0000313" key="6">
    <source>
        <dbReference type="EMBL" id="CAD7626589.1"/>
    </source>
</evidence>
<dbReference type="EMBL" id="CAJPIZ010003961">
    <property type="protein sequence ID" value="CAG2107019.1"/>
    <property type="molecule type" value="Genomic_DNA"/>
</dbReference>
<dbReference type="SUPFAM" id="SSF48726">
    <property type="entry name" value="Immunoglobulin"/>
    <property type="match status" value="6"/>
</dbReference>
<keyword evidence="2" id="KW-1015">Disulfide bond</keyword>
<keyword evidence="3" id="KW-0393">Immunoglobulin domain</keyword>
<evidence type="ECO:0000256" key="2">
    <source>
        <dbReference type="ARBA" id="ARBA00023157"/>
    </source>
</evidence>
<feature type="domain" description="Ig-like" evidence="5">
    <location>
        <begin position="107"/>
        <end position="173"/>
    </location>
</feature>
<keyword evidence="7" id="KW-1185">Reference proteome</keyword>
<dbReference type="InterPro" id="IPR007110">
    <property type="entry name" value="Ig-like_dom"/>
</dbReference>
<accession>A0A7R9KR24</accession>
<dbReference type="CDD" id="cd00096">
    <property type="entry name" value="Ig"/>
    <property type="match status" value="2"/>
</dbReference>
<dbReference type="OrthoDB" id="6435907at2759"/>
<evidence type="ECO:0000313" key="7">
    <source>
        <dbReference type="Proteomes" id="UP000759131"/>
    </source>
</evidence>
<dbReference type="Proteomes" id="UP000759131">
    <property type="component" value="Unassembled WGS sequence"/>
</dbReference>
<sequence>MYQMSLKEDSFFNMMCTVHEGSPPLFFEWIRNGQSVKSGPEVNYKIENSKMFSTFTIEKIERRDAANYSCVVSNSMGSDRQSVLLTIKVYSEIEELTVPLIGRDETEGSLFQIFCSISRGSLPLFFEWTQNEHQIKSSPDVNYKIENFEMFSTFTIKNIQRSDSANYTCLVKNAIGSNMPKLVAFPNRVQTLGSYFQVFCTIQDGSLPLVFEWSRNGQKLKSSAHLNYKIENFERHSTLTIASIEKTDVGNYTCLVTNTLGTDRQGFDLSIRALKLTPLLSPRTQNEGSMFQMTCPVQEGSPPLFFEWLINGQIVKSKPDVNYKIENFKKYSTFTIDEIQRNDSANYTCIVRNALESDTLKLTPLLSPRTQSIDSYFQITCTIQEGSPPLFFEWVINGQTVKSSPYVNYKIENYKMFSTFTIEKIMRSDSANYTCIVRDSVGIPKLSSGLSHKNQSIGSNFQMICTLEEGSYPVFFEWSKNGQTIKSSPDVNYKIDNFEMHSTFTIKSIDMSDVGNYTCVVSNEFGSNSRSTLLSINALKLTPLLSPRTQSMGSVLQVTCAIQEGSPPLFFEWAINGHTVMSSPDVNYKIENFEIYLEAIPRTIPVHDRDISTVDNNFAKGRGVQAIVGSNRDTVSHRRIATDGQRSRRQNNAISDTMNAADIRRAVSDAMANNFSVSSIKCEKFDGKISVDAREWLERYEQFANARNLSDDQKMANFSQYLSEKAYKWYKLNVIKANQPPADWDELKDAFLVYHVPGDLSDELRDKMINRKQGTDEDVIHYITDKRLLCLDWQAMPYSDIKKYIIEGMNDKMKETMYHKNSASINALISDAISVQKGIRSGSGWAVTTKAVENRLARTEDKIDEITENMGRILGRLEGRSRSREKSMAGELLTAVTVIASVIITLTTLAAHQLRQTGATRENDRLVVDIEKSLVSDIIANPLNTNNYSSRSYNNSANRDYHKRDYNRNYSKREYNRDYSKPDYNRDYSRERYEKSHYNREHNNLNNKGNDNNAVRSPPTDTGSEVTMIDDSIRVNLGLGLEPINDTNIYAVNGEKVTLEGRD</sequence>
<dbReference type="SMART" id="SM00408">
    <property type="entry name" value="IGc2"/>
    <property type="match status" value="6"/>
</dbReference>
<dbReference type="GO" id="GO:0007156">
    <property type="term" value="P:homophilic cell adhesion via plasma membrane adhesion molecules"/>
    <property type="evidence" value="ECO:0007669"/>
    <property type="project" value="TreeGrafter"/>
</dbReference>
<dbReference type="Pfam" id="PF07679">
    <property type="entry name" value="I-set"/>
    <property type="match status" value="5"/>
</dbReference>
<feature type="domain" description="Ig-like" evidence="5">
    <location>
        <begin position="444"/>
        <end position="535"/>
    </location>
</feature>
<feature type="domain" description="Ig-like" evidence="5">
    <location>
        <begin position="364"/>
        <end position="440"/>
    </location>
</feature>
<feature type="compositionally biased region" description="Low complexity" evidence="4">
    <location>
        <begin position="1004"/>
        <end position="1013"/>
    </location>
</feature>
<dbReference type="InterPro" id="IPR013783">
    <property type="entry name" value="Ig-like_fold"/>
</dbReference>
<evidence type="ECO:0000256" key="4">
    <source>
        <dbReference type="SAM" id="MobiDB-lite"/>
    </source>
</evidence>
<protein>
    <recommendedName>
        <fullName evidence="5">Ig-like domain-containing protein</fullName>
    </recommendedName>
</protein>
<dbReference type="InterPro" id="IPR003598">
    <property type="entry name" value="Ig_sub2"/>
</dbReference>
<feature type="region of interest" description="Disordered" evidence="4">
    <location>
        <begin position="944"/>
        <end position="1026"/>
    </location>
</feature>
<dbReference type="PROSITE" id="PS50835">
    <property type="entry name" value="IG_LIKE"/>
    <property type="match status" value="6"/>
</dbReference>
<dbReference type="InterPro" id="IPR050958">
    <property type="entry name" value="Cell_Adh-Cytoskel_Orgn"/>
</dbReference>
<dbReference type="InterPro" id="IPR003599">
    <property type="entry name" value="Ig_sub"/>
</dbReference>
<organism evidence="6">
    <name type="scientific">Medioppia subpectinata</name>
    <dbReference type="NCBI Taxonomy" id="1979941"/>
    <lineage>
        <taxon>Eukaryota</taxon>
        <taxon>Metazoa</taxon>
        <taxon>Ecdysozoa</taxon>
        <taxon>Arthropoda</taxon>
        <taxon>Chelicerata</taxon>
        <taxon>Arachnida</taxon>
        <taxon>Acari</taxon>
        <taxon>Acariformes</taxon>
        <taxon>Sarcoptiformes</taxon>
        <taxon>Oribatida</taxon>
        <taxon>Brachypylina</taxon>
        <taxon>Oppioidea</taxon>
        <taxon>Oppiidae</taxon>
        <taxon>Medioppia</taxon>
    </lineage>
</organism>
<gene>
    <name evidence="6" type="ORF">OSB1V03_LOCUS7022</name>
</gene>
<dbReference type="PANTHER" id="PTHR45080:SF8">
    <property type="entry name" value="IG-LIKE DOMAIN-CONTAINING PROTEIN"/>
    <property type="match status" value="1"/>
</dbReference>
<dbReference type="InterPro" id="IPR013098">
    <property type="entry name" value="Ig_I-set"/>
</dbReference>
<dbReference type="Gene3D" id="2.60.40.10">
    <property type="entry name" value="Immunoglobulins"/>
    <property type="match status" value="6"/>
</dbReference>
<dbReference type="GO" id="GO:0005886">
    <property type="term" value="C:plasma membrane"/>
    <property type="evidence" value="ECO:0007669"/>
    <property type="project" value="TreeGrafter"/>
</dbReference>
<feature type="domain" description="Ig-like" evidence="5">
    <location>
        <begin position="1"/>
        <end position="86"/>
    </location>
</feature>
<dbReference type="AlphaFoldDB" id="A0A7R9KR24"/>
<reference evidence="6" key="1">
    <citation type="submission" date="2020-11" db="EMBL/GenBank/DDBJ databases">
        <authorList>
            <person name="Tran Van P."/>
        </authorList>
    </citation>
    <scope>NUCLEOTIDE SEQUENCE</scope>
</reference>
<feature type="domain" description="Ig-like" evidence="5">
    <location>
        <begin position="180"/>
        <end position="270"/>
    </location>
</feature>
<dbReference type="InterPro" id="IPR036179">
    <property type="entry name" value="Ig-like_dom_sf"/>
</dbReference>
<evidence type="ECO:0000256" key="1">
    <source>
        <dbReference type="ARBA" id="ARBA00022729"/>
    </source>
</evidence>
<feature type="domain" description="Ig-like" evidence="5">
    <location>
        <begin position="278"/>
        <end position="363"/>
    </location>
</feature>
<dbReference type="Pfam" id="PF13927">
    <property type="entry name" value="Ig_3"/>
    <property type="match status" value="1"/>
</dbReference>
<evidence type="ECO:0000259" key="5">
    <source>
        <dbReference type="PROSITE" id="PS50835"/>
    </source>
</evidence>
<name>A0A7R9KR24_9ACAR</name>
<dbReference type="EMBL" id="OC858536">
    <property type="protein sequence ID" value="CAD7626589.1"/>
    <property type="molecule type" value="Genomic_DNA"/>
</dbReference>